<organism evidence="1 2">
    <name type="scientific">Romanomermis culicivorax</name>
    <name type="common">Nematode worm</name>
    <dbReference type="NCBI Taxonomy" id="13658"/>
    <lineage>
        <taxon>Eukaryota</taxon>
        <taxon>Metazoa</taxon>
        <taxon>Ecdysozoa</taxon>
        <taxon>Nematoda</taxon>
        <taxon>Enoplea</taxon>
        <taxon>Dorylaimia</taxon>
        <taxon>Mermithida</taxon>
        <taxon>Mermithoidea</taxon>
        <taxon>Mermithidae</taxon>
        <taxon>Romanomermis</taxon>
    </lineage>
</organism>
<dbReference type="Proteomes" id="UP000887565">
    <property type="component" value="Unplaced"/>
</dbReference>
<name>A0A915I0C8_ROMCU</name>
<evidence type="ECO:0000313" key="1">
    <source>
        <dbReference type="Proteomes" id="UP000887565"/>
    </source>
</evidence>
<proteinExistence type="predicted"/>
<dbReference type="WBParaSite" id="nRc.2.0.1.t06952-RA">
    <property type="protein sequence ID" value="nRc.2.0.1.t06952-RA"/>
    <property type="gene ID" value="nRc.2.0.1.g06952"/>
</dbReference>
<reference evidence="2" key="1">
    <citation type="submission" date="2022-11" db="UniProtKB">
        <authorList>
            <consortium name="WormBaseParasite"/>
        </authorList>
    </citation>
    <scope>IDENTIFICATION</scope>
</reference>
<dbReference type="AlphaFoldDB" id="A0A915I0C8"/>
<protein>
    <submittedName>
        <fullName evidence="2">Uncharacterized protein</fullName>
    </submittedName>
</protein>
<evidence type="ECO:0000313" key="2">
    <source>
        <dbReference type="WBParaSite" id="nRc.2.0.1.t06952-RA"/>
    </source>
</evidence>
<keyword evidence="1" id="KW-1185">Reference proteome</keyword>
<accession>A0A915I0C8</accession>
<sequence>MEARATALSLRTIAEKDAFAVAYNLAKNRDELAVMALSKELRYLNSDEVETLCSTSSRRKRRAAVVGYCGLRMDEKVPTTETERRELISKTERINYENIEYKVAEKFPNLREHISMVHELCGKVQLGFIGRDIIGGLYRGDLKAVASSTFFFGTAVASSKVGSTIAEWGKSQTSLGKKVVGRFAEFFGKCLPKIGFDIYMGNQLYDEWKHNDTESAKYTAAYIGIDLLECGLEALEAFGVISSGAILSGALAVIGTSILIAQNVMQTSRKIQEINAVIPLTTDEKIYEINREFFLFGTDKIIQSMIDETTANEVVVRQILQQYPDFGRFLVSAAAKVNEDGSLIFIEDNTIDLTRVYHFHKSRLMPRSDIIGENVTAFCAMNEAFNPLKDELDSSTTNHRNFMRYVSQGASMAGQLRLPERKAYSNSVDDFYCKNAFGIADKSQSETSSTLFLLFNGTDDVIGFPTARNVFLLLNGNKSINGGSQNDQFFIKAEYIFGHLNGLDGEDVADFSASDAGKDLVIRNGEAFFSPMHSNIHTLKLYHIENIIGRSSLTDYIEVCNETKVDLGGATYGKTRLLNVVSNGHKSKVQLIGHKSVENYFAISLEDSAIGNDYINITIQPHISESLPCYIDLHDLTRRMHIDTEGIYGLYVVPQKVSENIKLLIHAVGNNQSLNDSSVSIGEDTLLLTNIVPMEEASHGQPTTLSLIDFFRYKAKYQTLTLSFENDDLDLTMLARKIYLKGSKE</sequence>